<evidence type="ECO:0000256" key="5">
    <source>
        <dbReference type="ARBA" id="ARBA00023242"/>
    </source>
</evidence>
<keyword evidence="3" id="KW-0238">DNA-binding</keyword>
<gene>
    <name evidence="9" type="ORF">GSMUA_237150.1</name>
</gene>
<dbReference type="Gramene" id="Ma09_t20180.1">
    <property type="protein sequence ID" value="Ma09_p20180.1"/>
    <property type="gene ID" value="Ma09_g20180"/>
</dbReference>
<dbReference type="PRINTS" id="PR00367">
    <property type="entry name" value="ETHRSPELEMNT"/>
</dbReference>
<keyword evidence="6" id="KW-0175">Coiled coil</keyword>
<keyword evidence="5" id="KW-0539">Nucleus</keyword>
<dbReference type="Pfam" id="PF00847">
    <property type="entry name" value="AP2"/>
    <property type="match status" value="1"/>
</dbReference>
<protein>
    <submittedName>
        <fullName evidence="9">(wild Malaysian banana) hypothetical protein</fullName>
    </submittedName>
</protein>
<dbReference type="InParanoid" id="A0A804KLN6"/>
<feature type="domain" description="AP2/ERF" evidence="8">
    <location>
        <begin position="130"/>
        <end position="187"/>
    </location>
</feature>
<dbReference type="InterPro" id="IPR001471">
    <property type="entry name" value="AP2/ERF_dom"/>
</dbReference>
<evidence type="ECO:0000259" key="8">
    <source>
        <dbReference type="PROSITE" id="PS51032"/>
    </source>
</evidence>
<name>A0A804KLN6_MUSAM</name>
<comment type="subcellular location">
    <subcellularLocation>
        <location evidence="1">Nucleus</location>
    </subcellularLocation>
</comment>
<evidence type="ECO:0000256" key="3">
    <source>
        <dbReference type="ARBA" id="ARBA00023125"/>
    </source>
</evidence>
<feature type="coiled-coil region" evidence="6">
    <location>
        <begin position="160"/>
        <end position="187"/>
    </location>
</feature>
<dbReference type="Proteomes" id="UP000012960">
    <property type="component" value="Unplaced"/>
</dbReference>
<dbReference type="OrthoDB" id="783398at2759"/>
<dbReference type="GO" id="GO:0000976">
    <property type="term" value="F:transcription cis-regulatory region binding"/>
    <property type="evidence" value="ECO:0000318"/>
    <property type="project" value="GO_Central"/>
</dbReference>
<evidence type="ECO:0000256" key="4">
    <source>
        <dbReference type="ARBA" id="ARBA00023163"/>
    </source>
</evidence>
<dbReference type="EnsemblPlants" id="Ma09_t20180.1">
    <property type="protein sequence ID" value="Ma09_p20180.1"/>
    <property type="gene ID" value="Ma09_g20180"/>
</dbReference>
<dbReference type="InterPro" id="IPR016177">
    <property type="entry name" value="DNA-bd_dom_sf"/>
</dbReference>
<evidence type="ECO:0000256" key="6">
    <source>
        <dbReference type="SAM" id="Coils"/>
    </source>
</evidence>
<feature type="compositionally biased region" description="Basic and acidic residues" evidence="7">
    <location>
        <begin position="107"/>
        <end position="118"/>
    </location>
</feature>
<dbReference type="AlphaFoldDB" id="A0A804KLN6"/>
<dbReference type="PROSITE" id="PS51032">
    <property type="entry name" value="AP2_ERF"/>
    <property type="match status" value="1"/>
</dbReference>
<evidence type="ECO:0000256" key="1">
    <source>
        <dbReference type="ARBA" id="ARBA00004123"/>
    </source>
</evidence>
<evidence type="ECO:0000313" key="9">
    <source>
        <dbReference type="EMBL" id="CAG1835731.1"/>
    </source>
</evidence>
<evidence type="ECO:0000256" key="7">
    <source>
        <dbReference type="SAM" id="MobiDB-lite"/>
    </source>
</evidence>
<keyword evidence="2" id="KW-0805">Transcription regulation</keyword>
<feature type="region of interest" description="Disordered" evidence="7">
    <location>
        <begin position="102"/>
        <end position="121"/>
    </location>
</feature>
<dbReference type="EMBL" id="HG996474">
    <property type="protein sequence ID" value="CAG1835731.1"/>
    <property type="molecule type" value="Genomic_DNA"/>
</dbReference>
<dbReference type="PANTHER" id="PTHR31194">
    <property type="entry name" value="SHN SHINE , DNA BINDING / TRANSCRIPTION FACTOR"/>
    <property type="match status" value="1"/>
</dbReference>
<keyword evidence="4" id="KW-0804">Transcription</keyword>
<evidence type="ECO:0000256" key="2">
    <source>
        <dbReference type="ARBA" id="ARBA00023015"/>
    </source>
</evidence>
<dbReference type="GO" id="GO:0003700">
    <property type="term" value="F:DNA-binding transcription factor activity"/>
    <property type="evidence" value="ECO:0000318"/>
    <property type="project" value="GO_Central"/>
</dbReference>
<proteinExistence type="predicted"/>
<dbReference type="SMART" id="SM00380">
    <property type="entry name" value="AP2"/>
    <property type="match status" value="1"/>
</dbReference>
<accession>A0A804KLN6</accession>
<dbReference type="FunCoup" id="A0A804KLN6">
    <property type="interactions" value="15"/>
</dbReference>
<organism evidence="10 11">
    <name type="scientific">Musa acuminata subsp. malaccensis</name>
    <name type="common">Wild banana</name>
    <name type="synonym">Musa malaccensis</name>
    <dbReference type="NCBI Taxonomy" id="214687"/>
    <lineage>
        <taxon>Eukaryota</taxon>
        <taxon>Viridiplantae</taxon>
        <taxon>Streptophyta</taxon>
        <taxon>Embryophyta</taxon>
        <taxon>Tracheophyta</taxon>
        <taxon>Spermatophyta</taxon>
        <taxon>Magnoliopsida</taxon>
        <taxon>Liliopsida</taxon>
        <taxon>Zingiberales</taxon>
        <taxon>Musaceae</taxon>
        <taxon>Musa</taxon>
    </lineage>
</organism>
<dbReference type="Gene3D" id="3.30.730.10">
    <property type="entry name" value="AP2/ERF domain"/>
    <property type="match status" value="1"/>
</dbReference>
<sequence>MMEPRIQQLWSRYRMRRKRKMKKLDSLCSIRDLKPPMMRRKMSSGKLERSSAARSTPVQRIRVFFTDPDATDSDDGDEAVMKQCKRVVREIHVDRIAKTLKTPADPENERRQKKKEAARVAVPSPAITGRHKGVRQRRWGKWAAEIRDPIRRARLWLGTFATAEEAAAAYRAAASRLEEEKRRLQHSGPAEGSAYSFVSVPSPSSVLTPPAATAEEKAERTIAELFGERRVEVPAEMDFDALDGEAPFLLGELGDDLIGFDDGFDDLPLWGQTLDGGDFSFLDL</sequence>
<reference evidence="9" key="1">
    <citation type="submission" date="2021-03" db="EMBL/GenBank/DDBJ databases">
        <authorList>
            <consortium name="Genoscope - CEA"/>
            <person name="William W."/>
        </authorList>
    </citation>
    <scope>NUCLEOTIDE SEQUENCE</scope>
    <source>
        <strain evidence="9">Doubled-haploid Pahang</strain>
    </source>
</reference>
<dbReference type="GO" id="GO:0005634">
    <property type="term" value="C:nucleus"/>
    <property type="evidence" value="ECO:0000318"/>
    <property type="project" value="GO_Central"/>
</dbReference>
<evidence type="ECO:0000313" key="11">
    <source>
        <dbReference type="Proteomes" id="UP000012960"/>
    </source>
</evidence>
<dbReference type="CDD" id="cd00018">
    <property type="entry name" value="AP2"/>
    <property type="match status" value="1"/>
</dbReference>
<dbReference type="SUPFAM" id="SSF54171">
    <property type="entry name" value="DNA-binding domain"/>
    <property type="match status" value="1"/>
</dbReference>
<dbReference type="PANTHER" id="PTHR31194:SF202">
    <property type="entry name" value="ETHYLENE-RESPONSIVE TRANSCRIPTION FACTOR ERF070"/>
    <property type="match status" value="1"/>
</dbReference>
<evidence type="ECO:0000313" key="10">
    <source>
        <dbReference type="EnsemblPlants" id="Ma09_p20180.1"/>
    </source>
</evidence>
<keyword evidence="11" id="KW-1185">Reference proteome</keyword>
<dbReference type="InterPro" id="IPR036955">
    <property type="entry name" value="AP2/ERF_dom_sf"/>
</dbReference>
<dbReference type="InterPro" id="IPR050913">
    <property type="entry name" value="AP2/ERF_ERF"/>
</dbReference>
<reference evidence="10" key="2">
    <citation type="submission" date="2021-05" db="UniProtKB">
        <authorList>
            <consortium name="EnsemblPlants"/>
        </authorList>
    </citation>
    <scope>IDENTIFICATION</scope>
    <source>
        <strain evidence="10">subsp. malaccensis</strain>
    </source>
</reference>